<dbReference type="AlphaFoldDB" id="A0AAD8PPK0"/>
<evidence type="ECO:0000256" key="14">
    <source>
        <dbReference type="SAM" id="MobiDB-lite"/>
    </source>
</evidence>
<keyword evidence="10 13" id="KW-0326">Glycosidase</keyword>
<dbReference type="InterPro" id="IPR036861">
    <property type="entry name" value="Endochitinase-like_sf"/>
</dbReference>
<dbReference type="CDD" id="cd11618">
    <property type="entry name" value="ChtBD1_1"/>
    <property type="match status" value="1"/>
</dbReference>
<dbReference type="PROSITE" id="PS00026">
    <property type="entry name" value="CHIT_BIND_I_1"/>
    <property type="match status" value="1"/>
</dbReference>
<feature type="disulfide bond" evidence="12">
    <location>
        <begin position="118"/>
        <end position="132"/>
    </location>
</feature>
<sequence length="1175" mass="128448">MRRPFFTLGSPVMSAFTFFILYFSVLAVAGNSTFFNLNSAYALLGTDLPAETLDLPVGTCNAETPCVNGACCAGNGSGLCGYSPAECGAANCTSNCGAKAECGQYGAPGKQNCPLNVCCSEFGFCGSTTDFCDVNKGCQEGFGTCGDVKRPSCSKGNSVEARSIGYYESWANTRPCSKVSPEDLNLDGLTHINFAFVFFNPQTFQIVPMDKNAGSLLSRFTKLKEKKPGLEAWVSVGGWSFNDPGPYQKAFSDMASTPENRKIFIDGLLAFMDEYGFDGMDMDWEYPTADDRGGRAEDRANLVLLCQDIYAAFSGSYGFSITLPASYWYLQHFDIEGIQPHVDWFNLMSYDLHGVWDKASKEIGPYIAPHTNLTEIDMALDLLWRGGLKPENLVLGQGFYGRSFTLEDAECSKPNGVCKFSDGAKEGPCSRASGILTLQEIMDIIKEKNLTPVHDQKAGVKWIHWDKDQWVSYDDGETLQQKVDFANSRCLGGVMVWALDQVDQKANSLLNPDGLTEEEVLEAEIIYQDEAARGLCYTTKCGDGCRDGDHLAAQANGQPGQYSTEVRCPKDQVRSICCNKGVTMGTCRWRGYRGLGLSCFGGCADDEVDITQNTNHKTENEDQSCSGGTQSFCCKGFKGPVSKQQIQEKVEDEAADLAREAAEALAIEVAAKAFCRIAIAAATAPLRFIPIVGIFISIALQAAMPALVQVCAKGIAKAGKTAFKFNGKDYDVKLDKPLTTKVDRPKRNEPTPAPKKPNTCNKKNFKRAPVGGDKKTITKDGKLSTETVTRTCDGGLYKQACYHYSSVIHYNPAVKQIPCVSKKNYDSNGKSIKNKEAPRPLVTRYNRQHNTGWSSGWLQEFDLQCQRDEYPPADIWQARDSRTWIRLIRNTENGGAGQIWKGVCPPDMVKKEHGARSISNEVIGCRTTTVYEVTADATQTVFEMDFTNMGAMPDDYGITENPCWPKTLVNDPGFALLTDDPWYDRVAGRDTNGALRKAYARAPEPNVIAGKVSSASWGYTSRKRKRVRKRAGDTGDLTFIIDEDAVAHDSEPGPDNLLVDEGNSTRRPTEEELLEHLGYLACQDKSCSREMEELGYASLPYAQVTARAAERVEAAATTATADEDAESPRQTVFGTEDPRVTEWIADALATATEVAAEAAALITPAPGPAAVDKMM</sequence>
<comment type="caution">
    <text evidence="12">Lacks conserved residue(s) required for the propagation of feature annotation.</text>
</comment>
<keyword evidence="12" id="KW-1015">Disulfide bond</keyword>
<dbReference type="InterPro" id="IPR001223">
    <property type="entry name" value="Glyco_hydro18_cat"/>
</dbReference>
<dbReference type="GO" id="GO:0008061">
    <property type="term" value="F:chitin binding"/>
    <property type="evidence" value="ECO:0007669"/>
    <property type="project" value="UniProtKB-UniRule"/>
</dbReference>
<keyword evidence="11" id="KW-0624">Polysaccharide degradation</keyword>
<dbReference type="InterPro" id="IPR017853">
    <property type="entry name" value="GH"/>
</dbReference>
<dbReference type="PROSITE" id="PS50941">
    <property type="entry name" value="CHIT_BIND_I_2"/>
    <property type="match status" value="1"/>
</dbReference>
<dbReference type="GO" id="GO:0008843">
    <property type="term" value="F:endochitinase activity"/>
    <property type="evidence" value="ECO:0007669"/>
    <property type="project" value="UniProtKB-EC"/>
</dbReference>
<dbReference type="Pfam" id="PF00704">
    <property type="entry name" value="Glyco_hydro_18"/>
    <property type="match status" value="1"/>
</dbReference>
<evidence type="ECO:0000256" key="2">
    <source>
        <dbReference type="ARBA" id="ARBA00004613"/>
    </source>
</evidence>
<reference evidence="18" key="1">
    <citation type="submission" date="2021-06" db="EMBL/GenBank/DDBJ databases">
        <title>Comparative genomics, transcriptomics and evolutionary studies reveal genomic signatures of adaptation to plant cell wall in hemibiotrophic fungi.</title>
        <authorList>
            <consortium name="DOE Joint Genome Institute"/>
            <person name="Baroncelli R."/>
            <person name="Diaz J.F."/>
            <person name="Benocci T."/>
            <person name="Peng M."/>
            <person name="Battaglia E."/>
            <person name="Haridas S."/>
            <person name="Andreopoulos W."/>
            <person name="Labutti K."/>
            <person name="Pangilinan J."/>
            <person name="Floch G.L."/>
            <person name="Makela M.R."/>
            <person name="Henrissat B."/>
            <person name="Grigoriev I.V."/>
            <person name="Crouch J.A."/>
            <person name="De Vries R.P."/>
            <person name="Sukno S.A."/>
            <person name="Thon M.R."/>
        </authorList>
    </citation>
    <scope>NUCLEOTIDE SEQUENCE</scope>
    <source>
        <strain evidence="18">CBS 125086</strain>
    </source>
</reference>
<dbReference type="GO" id="GO:0005576">
    <property type="term" value="C:extracellular region"/>
    <property type="evidence" value="ECO:0007669"/>
    <property type="project" value="UniProtKB-SubCell"/>
</dbReference>
<dbReference type="SUPFAM" id="SSF51445">
    <property type="entry name" value="(Trans)glycosidases"/>
    <property type="match status" value="1"/>
</dbReference>
<dbReference type="InterPro" id="IPR001002">
    <property type="entry name" value="Chitin-bd_1"/>
</dbReference>
<keyword evidence="15" id="KW-0472">Membrane</keyword>
<dbReference type="SUPFAM" id="SSF57016">
    <property type="entry name" value="Plant lectins/antimicrobial peptides"/>
    <property type="match status" value="1"/>
</dbReference>
<dbReference type="PANTHER" id="PTHR11177">
    <property type="entry name" value="CHITINASE"/>
    <property type="match status" value="1"/>
</dbReference>
<dbReference type="SUPFAM" id="SSF54556">
    <property type="entry name" value="Chitinase insertion domain"/>
    <property type="match status" value="1"/>
</dbReference>
<evidence type="ECO:0000313" key="19">
    <source>
        <dbReference type="Proteomes" id="UP001230504"/>
    </source>
</evidence>
<evidence type="ECO:0000256" key="12">
    <source>
        <dbReference type="PROSITE-ProRule" id="PRU00261"/>
    </source>
</evidence>
<evidence type="ECO:0000256" key="8">
    <source>
        <dbReference type="ARBA" id="ARBA00023024"/>
    </source>
</evidence>
<dbReference type="GO" id="GO:0006032">
    <property type="term" value="P:chitin catabolic process"/>
    <property type="evidence" value="ECO:0007669"/>
    <property type="project" value="UniProtKB-KW"/>
</dbReference>
<comment type="similarity">
    <text evidence="3">Belongs to the glycosyl hydrolase 18 family. Chitinase class V subfamily.</text>
</comment>
<dbReference type="EMBL" id="JAHLJV010000083">
    <property type="protein sequence ID" value="KAK1573946.1"/>
    <property type="molecule type" value="Genomic_DNA"/>
</dbReference>
<evidence type="ECO:0000256" key="10">
    <source>
        <dbReference type="ARBA" id="ARBA00023295"/>
    </source>
</evidence>
<accession>A0AAD8PPK0</accession>
<evidence type="ECO:0000256" key="9">
    <source>
        <dbReference type="ARBA" id="ARBA00023277"/>
    </source>
</evidence>
<dbReference type="InterPro" id="IPR018371">
    <property type="entry name" value="Chitin-binding_1_CS"/>
</dbReference>
<dbReference type="PROSITE" id="PS01095">
    <property type="entry name" value="GH18_1"/>
    <property type="match status" value="1"/>
</dbReference>
<name>A0AAD8PPK0_9PEZI</name>
<evidence type="ECO:0000256" key="3">
    <source>
        <dbReference type="ARBA" id="ARBA00008682"/>
    </source>
</evidence>
<keyword evidence="15" id="KW-1133">Transmembrane helix</keyword>
<dbReference type="PANTHER" id="PTHR11177:SF333">
    <property type="entry name" value="CHITINASE"/>
    <property type="match status" value="1"/>
</dbReference>
<evidence type="ECO:0000256" key="6">
    <source>
        <dbReference type="ARBA" id="ARBA00022669"/>
    </source>
</evidence>
<evidence type="ECO:0000259" key="17">
    <source>
        <dbReference type="PROSITE" id="PS51910"/>
    </source>
</evidence>
<feature type="disulfide bond" evidence="12">
    <location>
        <begin position="113"/>
        <end position="125"/>
    </location>
</feature>
<keyword evidence="19" id="KW-1185">Reference proteome</keyword>
<feature type="domain" description="Chitin-binding type-1" evidence="16">
    <location>
        <begin position="99"/>
        <end position="147"/>
    </location>
</feature>
<keyword evidence="8" id="KW-0146">Chitin degradation</keyword>
<evidence type="ECO:0000256" key="4">
    <source>
        <dbReference type="ARBA" id="ARBA00012729"/>
    </source>
</evidence>
<evidence type="ECO:0000256" key="15">
    <source>
        <dbReference type="SAM" id="Phobius"/>
    </source>
</evidence>
<dbReference type="InterPro" id="IPR011583">
    <property type="entry name" value="Chitinase_II/V-like_cat"/>
</dbReference>
<evidence type="ECO:0000259" key="16">
    <source>
        <dbReference type="PROSITE" id="PS50941"/>
    </source>
</evidence>
<dbReference type="SMART" id="SM00636">
    <property type="entry name" value="Glyco_18"/>
    <property type="match status" value="1"/>
</dbReference>
<keyword evidence="6 12" id="KW-0147">Chitin-binding</keyword>
<keyword evidence="15" id="KW-0812">Transmembrane</keyword>
<keyword evidence="7 13" id="KW-0378">Hydrolase</keyword>
<feature type="transmembrane region" description="Helical" evidence="15">
    <location>
        <begin position="12"/>
        <end position="30"/>
    </location>
</feature>
<protein>
    <recommendedName>
        <fullName evidence="4">chitinase</fullName>
        <ecNumber evidence="4">3.2.1.14</ecNumber>
    </recommendedName>
</protein>
<dbReference type="SMART" id="SM00270">
    <property type="entry name" value="ChtBD1"/>
    <property type="match status" value="1"/>
</dbReference>
<keyword evidence="5" id="KW-0964">Secreted</keyword>
<dbReference type="Gene3D" id="3.30.60.10">
    <property type="entry name" value="Endochitinase-like"/>
    <property type="match status" value="1"/>
</dbReference>
<dbReference type="RefSeq" id="XP_060409510.1">
    <property type="nucleotide sequence ID" value="XM_060561992.1"/>
</dbReference>
<dbReference type="PROSITE" id="PS51910">
    <property type="entry name" value="GH18_2"/>
    <property type="match status" value="1"/>
</dbReference>
<feature type="compositionally biased region" description="Basic and acidic residues" evidence="14">
    <location>
        <begin position="740"/>
        <end position="749"/>
    </location>
</feature>
<evidence type="ECO:0000313" key="18">
    <source>
        <dbReference type="EMBL" id="KAK1573946.1"/>
    </source>
</evidence>
<keyword evidence="9" id="KW-0119">Carbohydrate metabolism</keyword>
<evidence type="ECO:0000256" key="13">
    <source>
        <dbReference type="RuleBase" id="RU000489"/>
    </source>
</evidence>
<dbReference type="Pfam" id="PF00187">
    <property type="entry name" value="Chitin_bind_1"/>
    <property type="match status" value="1"/>
</dbReference>
<dbReference type="InterPro" id="IPR050314">
    <property type="entry name" value="Glycosyl_Hydrlase_18"/>
</dbReference>
<dbReference type="Gene3D" id="3.10.50.10">
    <property type="match status" value="1"/>
</dbReference>
<comment type="catalytic activity">
    <reaction evidence="1">
        <text>Random endo-hydrolysis of N-acetyl-beta-D-glucosaminide (1-&gt;4)-beta-linkages in chitin and chitodextrins.</text>
        <dbReference type="EC" id="3.2.1.14"/>
    </reaction>
</comment>
<feature type="region of interest" description="Disordered" evidence="14">
    <location>
        <begin position="740"/>
        <end position="778"/>
    </location>
</feature>
<dbReference type="Proteomes" id="UP001230504">
    <property type="component" value="Unassembled WGS sequence"/>
</dbReference>
<dbReference type="InterPro" id="IPR001579">
    <property type="entry name" value="Glyco_hydro_18_chit_AS"/>
</dbReference>
<comment type="caution">
    <text evidence="18">The sequence shown here is derived from an EMBL/GenBank/DDBJ whole genome shotgun (WGS) entry which is preliminary data.</text>
</comment>
<dbReference type="GeneID" id="85446232"/>
<evidence type="ECO:0000256" key="5">
    <source>
        <dbReference type="ARBA" id="ARBA00022525"/>
    </source>
</evidence>
<dbReference type="EC" id="3.2.1.14" evidence="4"/>
<evidence type="ECO:0000256" key="1">
    <source>
        <dbReference type="ARBA" id="ARBA00000822"/>
    </source>
</evidence>
<evidence type="ECO:0000256" key="7">
    <source>
        <dbReference type="ARBA" id="ARBA00022801"/>
    </source>
</evidence>
<evidence type="ECO:0000256" key="11">
    <source>
        <dbReference type="ARBA" id="ARBA00023326"/>
    </source>
</evidence>
<dbReference type="GO" id="GO:0000272">
    <property type="term" value="P:polysaccharide catabolic process"/>
    <property type="evidence" value="ECO:0007669"/>
    <property type="project" value="UniProtKB-KW"/>
</dbReference>
<organism evidence="18 19">
    <name type="scientific">Colletotrichum navitas</name>
    <dbReference type="NCBI Taxonomy" id="681940"/>
    <lineage>
        <taxon>Eukaryota</taxon>
        <taxon>Fungi</taxon>
        <taxon>Dikarya</taxon>
        <taxon>Ascomycota</taxon>
        <taxon>Pezizomycotina</taxon>
        <taxon>Sordariomycetes</taxon>
        <taxon>Hypocreomycetidae</taxon>
        <taxon>Glomerellales</taxon>
        <taxon>Glomerellaceae</taxon>
        <taxon>Colletotrichum</taxon>
        <taxon>Colletotrichum graminicola species complex</taxon>
    </lineage>
</organism>
<feature type="region of interest" description="Disordered" evidence="14">
    <location>
        <begin position="1115"/>
        <end position="1134"/>
    </location>
</feature>
<proteinExistence type="inferred from homology"/>
<gene>
    <name evidence="18" type="ORF">LY79DRAFT_615767</name>
</gene>
<dbReference type="Gene3D" id="3.20.20.80">
    <property type="entry name" value="Glycosidases"/>
    <property type="match status" value="1"/>
</dbReference>
<comment type="subcellular location">
    <subcellularLocation>
        <location evidence="2">Secreted</location>
    </subcellularLocation>
</comment>
<feature type="domain" description="GH18" evidence="17">
    <location>
        <begin position="161"/>
        <end position="513"/>
    </location>
</feature>
<dbReference type="InterPro" id="IPR029070">
    <property type="entry name" value="Chitinase_insertion_sf"/>
</dbReference>